<evidence type="ECO:0000256" key="2">
    <source>
        <dbReference type="ARBA" id="ARBA00008377"/>
    </source>
</evidence>
<comment type="similarity">
    <text evidence="2">Belongs to the neuritin family.</text>
</comment>
<accession>A0A553QGU9</accession>
<dbReference type="GO" id="GO:0005886">
    <property type="term" value="C:plasma membrane"/>
    <property type="evidence" value="ECO:0007669"/>
    <property type="project" value="UniProtKB-SubCell"/>
</dbReference>
<dbReference type="EMBL" id="SRMA01025997">
    <property type="protein sequence ID" value="TRY89158.1"/>
    <property type="molecule type" value="Genomic_DNA"/>
</dbReference>
<keyword evidence="7" id="KW-0325">Glycoprotein</keyword>
<sequence>MGLPLHEPGVLKIEMQELQWISSYCCMQLDVPSDILVSSYWDDFHSCAITALADCQEGATEQWENLKKESRNLGIRGSLFQLCPGGNGATLSTLPLSVTLVLTALSPIVTWIQF</sequence>
<dbReference type="GO" id="GO:0098552">
    <property type="term" value="C:side of membrane"/>
    <property type="evidence" value="ECO:0007669"/>
    <property type="project" value="UniProtKB-KW"/>
</dbReference>
<keyword evidence="6" id="KW-0472">Membrane</keyword>
<keyword evidence="5" id="KW-0732">Signal</keyword>
<reference evidence="9 10" key="1">
    <citation type="journal article" date="2019" name="Sci. Data">
        <title>Hybrid genome assembly and annotation of Danionella translucida.</title>
        <authorList>
            <person name="Kadobianskyi M."/>
            <person name="Schulze L."/>
            <person name="Schuelke M."/>
            <person name="Judkewitz B."/>
        </authorList>
    </citation>
    <scope>NUCLEOTIDE SEQUENCE [LARGE SCALE GENOMIC DNA]</scope>
    <source>
        <strain evidence="9 10">Bolton</strain>
    </source>
</reference>
<evidence type="ECO:0000256" key="3">
    <source>
        <dbReference type="ARBA" id="ARBA00022475"/>
    </source>
</evidence>
<evidence type="ECO:0000313" key="9">
    <source>
        <dbReference type="EMBL" id="TRY89158.1"/>
    </source>
</evidence>
<dbReference type="AlphaFoldDB" id="A0A553QGU9"/>
<keyword evidence="3" id="KW-1003">Cell membrane</keyword>
<dbReference type="OrthoDB" id="9928047at2759"/>
<dbReference type="Pfam" id="PF15056">
    <property type="entry name" value="NRN1"/>
    <property type="match status" value="1"/>
</dbReference>
<dbReference type="PANTHER" id="PTHR15902">
    <property type="entry name" value="NEURITIN-RELATED"/>
    <property type="match status" value="1"/>
</dbReference>
<evidence type="ECO:0000256" key="1">
    <source>
        <dbReference type="ARBA" id="ARBA00004609"/>
    </source>
</evidence>
<dbReference type="Proteomes" id="UP000316079">
    <property type="component" value="Unassembled WGS sequence"/>
</dbReference>
<dbReference type="STRING" id="623744.A0A553QGU9"/>
<evidence type="ECO:0000313" key="10">
    <source>
        <dbReference type="Proteomes" id="UP000316079"/>
    </source>
</evidence>
<evidence type="ECO:0008006" key="11">
    <source>
        <dbReference type="Google" id="ProtNLM"/>
    </source>
</evidence>
<evidence type="ECO:0000256" key="8">
    <source>
        <dbReference type="ARBA" id="ARBA00023288"/>
    </source>
</evidence>
<dbReference type="GO" id="GO:1990138">
    <property type="term" value="P:neuron projection extension"/>
    <property type="evidence" value="ECO:0007669"/>
    <property type="project" value="TreeGrafter"/>
</dbReference>
<proteinExistence type="inferred from homology"/>
<keyword evidence="8" id="KW-0449">Lipoprotein</keyword>
<gene>
    <name evidence="9" type="ORF">DNTS_018075</name>
</gene>
<evidence type="ECO:0000256" key="5">
    <source>
        <dbReference type="ARBA" id="ARBA00022729"/>
    </source>
</evidence>
<comment type="caution">
    <text evidence="9">The sequence shown here is derived from an EMBL/GenBank/DDBJ whole genome shotgun (WGS) entry which is preliminary data.</text>
</comment>
<keyword evidence="4" id="KW-0336">GPI-anchor</keyword>
<name>A0A553QGU9_9TELE</name>
<evidence type="ECO:0000256" key="6">
    <source>
        <dbReference type="ARBA" id="ARBA00023136"/>
    </source>
</evidence>
<keyword evidence="10" id="KW-1185">Reference proteome</keyword>
<dbReference type="InterPro" id="IPR026144">
    <property type="entry name" value="Neuritin_fam"/>
</dbReference>
<protein>
    <recommendedName>
        <fullName evidence="11">Neuritin-like protein</fullName>
    </recommendedName>
</protein>
<organism evidence="9 10">
    <name type="scientific">Danionella cerebrum</name>
    <dbReference type="NCBI Taxonomy" id="2873325"/>
    <lineage>
        <taxon>Eukaryota</taxon>
        <taxon>Metazoa</taxon>
        <taxon>Chordata</taxon>
        <taxon>Craniata</taxon>
        <taxon>Vertebrata</taxon>
        <taxon>Euteleostomi</taxon>
        <taxon>Actinopterygii</taxon>
        <taxon>Neopterygii</taxon>
        <taxon>Teleostei</taxon>
        <taxon>Ostariophysi</taxon>
        <taxon>Cypriniformes</taxon>
        <taxon>Danionidae</taxon>
        <taxon>Danioninae</taxon>
        <taxon>Danionella</taxon>
    </lineage>
</organism>
<evidence type="ECO:0000256" key="4">
    <source>
        <dbReference type="ARBA" id="ARBA00022622"/>
    </source>
</evidence>
<evidence type="ECO:0000256" key="7">
    <source>
        <dbReference type="ARBA" id="ARBA00023180"/>
    </source>
</evidence>
<comment type="subcellular location">
    <subcellularLocation>
        <location evidence="1">Cell membrane</location>
        <topology evidence="1">Lipid-anchor</topology>
        <topology evidence="1">GPI-anchor</topology>
    </subcellularLocation>
</comment>
<dbReference type="PANTHER" id="PTHR15902:SF1">
    <property type="entry name" value="NEURITIN"/>
    <property type="match status" value="1"/>
</dbReference>